<keyword evidence="2" id="KW-1003">Cell membrane</keyword>
<feature type="transmembrane region" description="Helical" evidence="6">
    <location>
        <begin position="415"/>
        <end position="436"/>
    </location>
</feature>
<dbReference type="PANTHER" id="PTHR30250:SF11">
    <property type="entry name" value="O-ANTIGEN TRANSPORTER-RELATED"/>
    <property type="match status" value="1"/>
</dbReference>
<keyword evidence="5 6" id="KW-0472">Membrane</keyword>
<accession>A0A916RDL8</accession>
<name>A0A916RDL8_9HYPH</name>
<dbReference type="PANTHER" id="PTHR30250">
    <property type="entry name" value="PST FAMILY PREDICTED COLANIC ACID TRANSPORTER"/>
    <property type="match status" value="1"/>
</dbReference>
<evidence type="ECO:0000256" key="5">
    <source>
        <dbReference type="ARBA" id="ARBA00023136"/>
    </source>
</evidence>
<protein>
    <submittedName>
        <fullName evidence="7">Flippase</fullName>
    </submittedName>
</protein>
<comment type="subcellular location">
    <subcellularLocation>
        <location evidence="1">Cell membrane</location>
        <topology evidence="1">Multi-pass membrane protein</topology>
    </subcellularLocation>
</comment>
<evidence type="ECO:0000256" key="4">
    <source>
        <dbReference type="ARBA" id="ARBA00022989"/>
    </source>
</evidence>
<dbReference type="InterPro" id="IPR050833">
    <property type="entry name" value="Poly_Biosynth_Transport"/>
</dbReference>
<feature type="transmembrane region" description="Helical" evidence="6">
    <location>
        <begin position="389"/>
        <end position="409"/>
    </location>
</feature>
<dbReference type="GO" id="GO:0005886">
    <property type="term" value="C:plasma membrane"/>
    <property type="evidence" value="ECO:0007669"/>
    <property type="project" value="UniProtKB-SubCell"/>
</dbReference>
<reference evidence="7" key="1">
    <citation type="journal article" date="2014" name="Int. J. Syst. Evol. Microbiol.">
        <title>Complete genome sequence of Corynebacterium casei LMG S-19264T (=DSM 44701T), isolated from a smear-ripened cheese.</title>
        <authorList>
            <consortium name="US DOE Joint Genome Institute (JGI-PGF)"/>
            <person name="Walter F."/>
            <person name="Albersmeier A."/>
            <person name="Kalinowski J."/>
            <person name="Ruckert C."/>
        </authorList>
    </citation>
    <scope>NUCLEOTIDE SEQUENCE</scope>
    <source>
        <strain evidence="7">CGMCC 1.15320</strain>
    </source>
</reference>
<comment type="caution">
    <text evidence="7">The sequence shown here is derived from an EMBL/GenBank/DDBJ whole genome shotgun (WGS) entry which is preliminary data.</text>
</comment>
<organism evidence="7 8">
    <name type="scientific">Nitratireductor aestuarii</name>
    <dbReference type="NCBI Taxonomy" id="1735103"/>
    <lineage>
        <taxon>Bacteria</taxon>
        <taxon>Pseudomonadati</taxon>
        <taxon>Pseudomonadota</taxon>
        <taxon>Alphaproteobacteria</taxon>
        <taxon>Hyphomicrobiales</taxon>
        <taxon>Phyllobacteriaceae</taxon>
        <taxon>Nitratireductor</taxon>
    </lineage>
</organism>
<dbReference type="Pfam" id="PF01943">
    <property type="entry name" value="Polysacc_synt"/>
    <property type="match status" value="1"/>
</dbReference>
<evidence type="ECO:0000256" key="6">
    <source>
        <dbReference type="SAM" id="Phobius"/>
    </source>
</evidence>
<evidence type="ECO:0000256" key="3">
    <source>
        <dbReference type="ARBA" id="ARBA00022692"/>
    </source>
</evidence>
<feature type="transmembrane region" description="Helical" evidence="6">
    <location>
        <begin position="243"/>
        <end position="268"/>
    </location>
</feature>
<reference evidence="7" key="2">
    <citation type="submission" date="2020-09" db="EMBL/GenBank/DDBJ databases">
        <authorList>
            <person name="Sun Q."/>
            <person name="Zhou Y."/>
        </authorList>
    </citation>
    <scope>NUCLEOTIDE SEQUENCE</scope>
    <source>
        <strain evidence="7">CGMCC 1.15320</strain>
    </source>
</reference>
<proteinExistence type="predicted"/>
<feature type="transmembrane region" description="Helical" evidence="6">
    <location>
        <begin position="357"/>
        <end position="377"/>
    </location>
</feature>
<keyword evidence="8" id="KW-1185">Reference proteome</keyword>
<feature type="transmembrane region" description="Helical" evidence="6">
    <location>
        <begin position="178"/>
        <end position="197"/>
    </location>
</feature>
<feature type="transmembrane region" description="Helical" evidence="6">
    <location>
        <begin position="288"/>
        <end position="306"/>
    </location>
</feature>
<evidence type="ECO:0000313" key="8">
    <source>
        <dbReference type="Proteomes" id="UP000636264"/>
    </source>
</evidence>
<evidence type="ECO:0000256" key="1">
    <source>
        <dbReference type="ARBA" id="ARBA00004651"/>
    </source>
</evidence>
<keyword evidence="3 6" id="KW-0812">Transmembrane</keyword>
<evidence type="ECO:0000313" key="7">
    <source>
        <dbReference type="EMBL" id="GGA52360.1"/>
    </source>
</evidence>
<dbReference type="RefSeq" id="WP_188719069.1">
    <property type="nucleotide sequence ID" value="NZ_BMIF01000001.1"/>
</dbReference>
<evidence type="ECO:0000256" key="2">
    <source>
        <dbReference type="ARBA" id="ARBA00022475"/>
    </source>
</evidence>
<gene>
    <name evidence="7" type="ORF">GCM10011385_02090</name>
</gene>
<feature type="transmembrane region" description="Helical" evidence="6">
    <location>
        <begin position="138"/>
        <end position="157"/>
    </location>
</feature>
<sequence>MTDEASQGADAGGVRMLRMLLGGSDRSVKLAAGSAFSIRITNAAITYITHIIMARWMGAYEFGIFVYVWTWVLIVGVVSDLGFAITAQRVIPAYLQRKQHDLVRGFIQSSRWMPGICISALSLAAALVIWLVGDWLDAYLVAPLLLACMVLPPYGITYAQDGASRAFGWINLALVPGYIIRPLLLLAILILFVALGFEIDATYAMWAGVLSTWLTAVGQIAVFETRVRKRIEPGPSSYERRDWVVSSFPILLASLFQFMLSYVGVLLLQVYSTPEDIAVFYTATKLTAIISMVYFSVAASVAYRFAALNAAGDRQGLRAFYRNSIKWTFWPTLLVSGVIIVLGRPLLWLFGEEFMSGYSLVLVITAGLVLRAAIGPGEQVLNMMGRQRVCAAIYCVALVVNLLLCMTFITDFGAMGAAAATTASIALETLLLHFAVGRLIA</sequence>
<feature type="transmembrane region" description="Helical" evidence="6">
    <location>
        <begin position="64"/>
        <end position="91"/>
    </location>
</feature>
<feature type="transmembrane region" description="Helical" evidence="6">
    <location>
        <begin position="112"/>
        <end position="132"/>
    </location>
</feature>
<dbReference type="EMBL" id="BMIF01000001">
    <property type="protein sequence ID" value="GGA52360.1"/>
    <property type="molecule type" value="Genomic_DNA"/>
</dbReference>
<dbReference type="AlphaFoldDB" id="A0A916RDL8"/>
<feature type="transmembrane region" description="Helical" evidence="6">
    <location>
        <begin position="203"/>
        <end position="223"/>
    </location>
</feature>
<feature type="transmembrane region" description="Helical" evidence="6">
    <location>
        <begin position="36"/>
        <end position="58"/>
    </location>
</feature>
<keyword evidence="4 6" id="KW-1133">Transmembrane helix</keyword>
<feature type="transmembrane region" description="Helical" evidence="6">
    <location>
        <begin position="327"/>
        <end position="351"/>
    </location>
</feature>
<dbReference type="Proteomes" id="UP000636264">
    <property type="component" value="Unassembled WGS sequence"/>
</dbReference>
<dbReference type="InterPro" id="IPR002797">
    <property type="entry name" value="Polysacc_synth"/>
</dbReference>